<dbReference type="Proteomes" id="UP000789405">
    <property type="component" value="Unassembled WGS sequence"/>
</dbReference>
<evidence type="ECO:0000313" key="2">
    <source>
        <dbReference type="Proteomes" id="UP000789405"/>
    </source>
</evidence>
<gene>
    <name evidence="1" type="ORF">DERYTH_LOCUS24096</name>
</gene>
<dbReference type="EMBL" id="CAJVPY010038960">
    <property type="protein sequence ID" value="CAG8804416.1"/>
    <property type="molecule type" value="Genomic_DNA"/>
</dbReference>
<evidence type="ECO:0000313" key="1">
    <source>
        <dbReference type="EMBL" id="CAG8804416.1"/>
    </source>
</evidence>
<comment type="caution">
    <text evidence="1">The sequence shown here is derived from an EMBL/GenBank/DDBJ whole genome shotgun (WGS) entry which is preliminary data.</text>
</comment>
<reference evidence="1" key="1">
    <citation type="submission" date="2021-06" db="EMBL/GenBank/DDBJ databases">
        <authorList>
            <person name="Kallberg Y."/>
            <person name="Tangrot J."/>
            <person name="Rosling A."/>
        </authorList>
    </citation>
    <scope>NUCLEOTIDE SEQUENCE</scope>
    <source>
        <strain evidence="1">MA453B</strain>
    </source>
</reference>
<name>A0A9N9PBC2_9GLOM</name>
<accession>A0A9N9PBC2</accession>
<dbReference type="OrthoDB" id="2411664at2759"/>
<sequence>CDDIDLASYIYMGHRPEIISELPSDYKDMMERPNASEVAKFATNTLEKLYNGEIIIPA</sequence>
<proteinExistence type="predicted"/>
<dbReference type="AlphaFoldDB" id="A0A9N9PBC2"/>
<organism evidence="1 2">
    <name type="scientific">Dentiscutata erythropus</name>
    <dbReference type="NCBI Taxonomy" id="1348616"/>
    <lineage>
        <taxon>Eukaryota</taxon>
        <taxon>Fungi</taxon>
        <taxon>Fungi incertae sedis</taxon>
        <taxon>Mucoromycota</taxon>
        <taxon>Glomeromycotina</taxon>
        <taxon>Glomeromycetes</taxon>
        <taxon>Diversisporales</taxon>
        <taxon>Gigasporaceae</taxon>
        <taxon>Dentiscutata</taxon>
    </lineage>
</organism>
<keyword evidence="2" id="KW-1185">Reference proteome</keyword>
<protein>
    <submittedName>
        <fullName evidence="1">17958_t:CDS:1</fullName>
    </submittedName>
</protein>
<feature type="non-terminal residue" evidence="1">
    <location>
        <position position="1"/>
    </location>
</feature>